<dbReference type="STRING" id="1227739.Hsw_1181"/>
<sequence length="353" mass="40254">MAAYLVFLHHFNPFLGNAALVPFSALVSEFHIGVPVFFVLSGFLITLRYSTHDLTQPSQWLRYMRNRFARIYPIYFLLTLLTYLAFWKQGTFFLRDIVLSLSLTHSFFDGSKYAGIAQAWSLTVEECFYLTAPLAFWLLRRRVVLLWWQPFVLLAVGICLVLACAPHYSRFTGFFGSFGFMLLFTFPGRCFEFYAGMQLAFWYQQGRLRRYRIRGLLTATGLAVIVAVVCAMVVIKGGYTYGQEHPLGVALNNVVLPGGILLLFAGLLTEDTWVKRLLSTPLLQVLGKSSYVFYLIHMGVMHDWLANNFTANNLVLFILLNAVAVALHYGLEEPLNRWLRPRPVLPLPKFSAS</sequence>
<proteinExistence type="predicted"/>
<dbReference type="KEGG" id="hsw:Hsw_1181"/>
<dbReference type="Proteomes" id="UP000019423">
    <property type="component" value="Chromosome"/>
</dbReference>
<dbReference type="HOGENOM" id="CLU_005679_2_5_10"/>
<feature type="transmembrane region" description="Helical" evidence="1">
    <location>
        <begin position="247"/>
        <end position="269"/>
    </location>
</feature>
<dbReference type="GO" id="GO:0016747">
    <property type="term" value="F:acyltransferase activity, transferring groups other than amino-acyl groups"/>
    <property type="evidence" value="ECO:0007669"/>
    <property type="project" value="InterPro"/>
</dbReference>
<dbReference type="GO" id="GO:0016020">
    <property type="term" value="C:membrane"/>
    <property type="evidence" value="ECO:0007669"/>
    <property type="project" value="TreeGrafter"/>
</dbReference>
<evidence type="ECO:0000256" key="1">
    <source>
        <dbReference type="SAM" id="Phobius"/>
    </source>
</evidence>
<dbReference type="GO" id="GO:0000271">
    <property type="term" value="P:polysaccharide biosynthetic process"/>
    <property type="evidence" value="ECO:0007669"/>
    <property type="project" value="TreeGrafter"/>
</dbReference>
<feature type="transmembrane region" description="Helical" evidence="1">
    <location>
        <begin position="314"/>
        <end position="331"/>
    </location>
</feature>
<feature type="transmembrane region" description="Helical" evidence="1">
    <location>
        <begin position="151"/>
        <end position="168"/>
    </location>
</feature>
<feature type="transmembrane region" description="Helical" evidence="1">
    <location>
        <begin position="68"/>
        <end position="86"/>
    </location>
</feature>
<protein>
    <recommendedName>
        <fullName evidence="2">Acyltransferase 3 domain-containing protein</fullName>
    </recommendedName>
</protein>
<feature type="transmembrane region" description="Helical" evidence="1">
    <location>
        <begin position="119"/>
        <end position="139"/>
    </location>
</feature>
<keyword evidence="1" id="KW-1133">Transmembrane helix</keyword>
<dbReference type="PATRIC" id="fig|1227739.3.peg.1423"/>
<evidence type="ECO:0000259" key="2">
    <source>
        <dbReference type="Pfam" id="PF01757"/>
    </source>
</evidence>
<dbReference type="eggNOG" id="COG1835">
    <property type="taxonomic scope" value="Bacteria"/>
</dbReference>
<dbReference type="InterPro" id="IPR050879">
    <property type="entry name" value="Acyltransferase_3"/>
</dbReference>
<feature type="domain" description="Acyltransferase 3" evidence="2">
    <location>
        <begin position="2"/>
        <end position="327"/>
    </location>
</feature>
<dbReference type="Pfam" id="PF01757">
    <property type="entry name" value="Acyl_transf_3"/>
    <property type="match status" value="1"/>
</dbReference>
<dbReference type="EMBL" id="CP007145">
    <property type="protein sequence ID" value="AHJ96776.1"/>
    <property type="molecule type" value="Genomic_DNA"/>
</dbReference>
<feature type="transmembrane region" description="Helical" evidence="1">
    <location>
        <begin position="216"/>
        <end position="235"/>
    </location>
</feature>
<accession>W8F2G1</accession>
<reference evidence="3 4" key="1">
    <citation type="submission" date="2014-01" db="EMBL/GenBank/DDBJ databases">
        <title>Complete genome sequence of ionizing-radiation resistance bacterium Hymenobacter swuensis DY53.</title>
        <authorList>
            <person name="Jung J.-H."/>
            <person name="Jeong S.-W."/>
            <person name="Joe M.-H."/>
            <person name="Cho y.-j."/>
            <person name="Kim M.-K."/>
            <person name="Lim S.-Y."/>
        </authorList>
    </citation>
    <scope>NUCLEOTIDE SEQUENCE [LARGE SCALE GENOMIC DNA]</scope>
    <source>
        <strain evidence="3 4">DY53</strain>
    </source>
</reference>
<dbReference type="PANTHER" id="PTHR23028:SF53">
    <property type="entry name" value="ACYL_TRANSF_3 DOMAIN-CONTAINING PROTEIN"/>
    <property type="match status" value="1"/>
</dbReference>
<feature type="transmembrane region" description="Helical" evidence="1">
    <location>
        <begin position="174"/>
        <end position="195"/>
    </location>
</feature>
<name>W8F2G1_9BACT</name>
<organism evidence="3 4">
    <name type="scientific">Hymenobacter swuensis DY53</name>
    <dbReference type="NCBI Taxonomy" id="1227739"/>
    <lineage>
        <taxon>Bacteria</taxon>
        <taxon>Pseudomonadati</taxon>
        <taxon>Bacteroidota</taxon>
        <taxon>Cytophagia</taxon>
        <taxon>Cytophagales</taxon>
        <taxon>Hymenobacteraceae</taxon>
        <taxon>Hymenobacter</taxon>
    </lineage>
</organism>
<keyword evidence="1" id="KW-0472">Membrane</keyword>
<evidence type="ECO:0000313" key="4">
    <source>
        <dbReference type="Proteomes" id="UP000019423"/>
    </source>
</evidence>
<dbReference type="InterPro" id="IPR002656">
    <property type="entry name" value="Acyl_transf_3_dom"/>
</dbReference>
<keyword evidence="4" id="KW-1185">Reference proteome</keyword>
<dbReference type="AlphaFoldDB" id="W8F2G1"/>
<feature type="transmembrane region" description="Helical" evidence="1">
    <location>
        <begin position="20"/>
        <end position="47"/>
    </location>
</feature>
<evidence type="ECO:0000313" key="3">
    <source>
        <dbReference type="EMBL" id="AHJ96776.1"/>
    </source>
</evidence>
<gene>
    <name evidence="3" type="ORF">Hsw_1181</name>
</gene>
<keyword evidence="1" id="KW-0812">Transmembrane</keyword>
<dbReference type="PANTHER" id="PTHR23028">
    <property type="entry name" value="ACETYLTRANSFERASE"/>
    <property type="match status" value="1"/>
</dbReference>